<evidence type="ECO:0000313" key="2">
    <source>
        <dbReference type="Proteomes" id="UP001500604"/>
    </source>
</evidence>
<name>A0ABP8UYL4_9GAMM</name>
<gene>
    <name evidence="1" type="ORF">GCM10023116_08850</name>
</gene>
<comment type="caution">
    <text evidence="1">The sequence shown here is derived from an EMBL/GenBank/DDBJ whole genome shotgun (WGS) entry which is preliminary data.</text>
</comment>
<evidence type="ECO:0000313" key="1">
    <source>
        <dbReference type="EMBL" id="GAA4648616.1"/>
    </source>
</evidence>
<dbReference type="InterPro" id="IPR004027">
    <property type="entry name" value="SEC_C_motif"/>
</dbReference>
<accession>A0ABP8UYL4</accession>
<proteinExistence type="predicted"/>
<protein>
    <submittedName>
        <fullName evidence="1">Uncharacterized protein</fullName>
    </submittedName>
</protein>
<reference evidence="2" key="1">
    <citation type="journal article" date="2019" name="Int. J. Syst. Evol. Microbiol.">
        <title>The Global Catalogue of Microorganisms (GCM) 10K type strain sequencing project: providing services to taxonomists for standard genome sequencing and annotation.</title>
        <authorList>
            <consortium name="The Broad Institute Genomics Platform"/>
            <consortium name="The Broad Institute Genome Sequencing Center for Infectious Disease"/>
            <person name="Wu L."/>
            <person name="Ma J."/>
        </authorList>
    </citation>
    <scope>NUCLEOTIDE SEQUENCE [LARGE SCALE GENOMIC DNA]</scope>
    <source>
        <strain evidence="2">JCM 17805</strain>
    </source>
</reference>
<dbReference type="Pfam" id="PF02810">
    <property type="entry name" value="SEC-C"/>
    <property type="match status" value="1"/>
</dbReference>
<organism evidence="1 2">
    <name type="scientific">Kistimonas scapharcae</name>
    <dbReference type="NCBI Taxonomy" id="1036133"/>
    <lineage>
        <taxon>Bacteria</taxon>
        <taxon>Pseudomonadati</taxon>
        <taxon>Pseudomonadota</taxon>
        <taxon>Gammaproteobacteria</taxon>
        <taxon>Oceanospirillales</taxon>
        <taxon>Endozoicomonadaceae</taxon>
        <taxon>Kistimonas</taxon>
    </lineage>
</organism>
<keyword evidence="2" id="KW-1185">Reference proteome</keyword>
<dbReference type="SUPFAM" id="SSF103642">
    <property type="entry name" value="Sec-C motif"/>
    <property type="match status" value="1"/>
</dbReference>
<dbReference type="Gene3D" id="3.10.450.50">
    <property type="match status" value="1"/>
</dbReference>
<dbReference type="Proteomes" id="UP001500604">
    <property type="component" value="Unassembled WGS sequence"/>
</dbReference>
<sequence length="106" mass="11599">MYNGCLLVSLIDLGAKEAIESIRAAFARDAVDYLFAGDLEDVEIALGLRDERATPSRDHMGEAFPFLAELRESMNHLSDEDKLEALGRNAPCPCGSGKKHKKCCLS</sequence>
<dbReference type="EMBL" id="BAABFL010000082">
    <property type="protein sequence ID" value="GAA4648616.1"/>
    <property type="molecule type" value="Genomic_DNA"/>
</dbReference>